<evidence type="ECO:0000313" key="10">
    <source>
        <dbReference type="EMBL" id="SHK08729.1"/>
    </source>
</evidence>
<dbReference type="EMBL" id="FRAB01000013">
    <property type="protein sequence ID" value="SHK08729.1"/>
    <property type="molecule type" value="Genomic_DNA"/>
</dbReference>
<reference evidence="10 11" key="1">
    <citation type="submission" date="2016-11" db="EMBL/GenBank/DDBJ databases">
        <authorList>
            <person name="Jaros S."/>
            <person name="Januszkiewicz K."/>
            <person name="Wedrychowicz H."/>
        </authorList>
    </citation>
    <scope>NUCLEOTIDE SEQUENCE [LARGE SCALE GENOMIC DNA]</scope>
    <source>
        <strain evidence="10 11">LMG 20594</strain>
    </source>
</reference>
<dbReference type="SFLD" id="SFLDS00029">
    <property type="entry name" value="Radical_SAM"/>
    <property type="match status" value="1"/>
</dbReference>
<keyword evidence="4" id="KW-0949">S-adenosyl-L-methionine</keyword>
<dbReference type="PROSITE" id="PS51918">
    <property type="entry name" value="RADICAL_SAM"/>
    <property type="match status" value="1"/>
</dbReference>
<sequence length="513" mass="58370">MKVLAVHPSGLMYTRVFLRLEPLGLEYVAAVARDAGHEVRLIDLQAETHRDLHRMIRSWQPDAVCFSGNYLANIPEIIDLAKAIKAALPQCFVLVGGHSASFVAADLLRHADGAVNCVLRGEGEASIAALLETVARGGDLLRVPGVVTRDGEGPPPCFAQSLDTLRPARDLLRHRRKYFIGVLDPCASIEFARGCPWDCAFCSAWTFYGRSYRARNPEQVVAELATIREPGVFIVDDVAFVHAEHGMQIGEAIERRGIRKRYYLETRGDVLLRNKDVFRFWRRLGLEYMFIGMEAIDAEGLKAFRKRITLDKNFEALEFARSLGITVAINLIADPDWDRERFETIRRWCLEIPEIVNISVNTPYPGTEIWLREQRRLTSLDYRLYDIQHAVLPTRLPLDEFYTELVRTQQVLNRKHLGWTALRGATGQACKLLLRGQTNFVRMLWKFDSVFDPRLQLGDHARMVRYAMSPPPAVTDERVDVKSIYVYGPTGRRGRRIDDATERFVDGTRMGAE</sequence>
<dbReference type="Gene3D" id="3.20.20.70">
    <property type="entry name" value="Aldolase class I"/>
    <property type="match status" value="1"/>
</dbReference>
<keyword evidence="7" id="KW-0411">Iron-sulfur</keyword>
<dbReference type="InterPro" id="IPR051198">
    <property type="entry name" value="BchE-like"/>
</dbReference>
<dbReference type="PANTHER" id="PTHR43409:SF7">
    <property type="entry name" value="BLL1977 PROTEIN"/>
    <property type="match status" value="1"/>
</dbReference>
<dbReference type="GO" id="GO:0005829">
    <property type="term" value="C:cytosol"/>
    <property type="evidence" value="ECO:0007669"/>
    <property type="project" value="TreeGrafter"/>
</dbReference>
<dbReference type="PROSITE" id="PS51332">
    <property type="entry name" value="B12_BINDING"/>
    <property type="match status" value="1"/>
</dbReference>
<feature type="domain" description="Radical SAM core" evidence="9">
    <location>
        <begin position="181"/>
        <end position="395"/>
    </location>
</feature>
<dbReference type="InterPro" id="IPR007197">
    <property type="entry name" value="rSAM"/>
</dbReference>
<feature type="domain" description="B12-binding" evidence="8">
    <location>
        <begin position="8"/>
        <end position="141"/>
    </location>
</feature>
<dbReference type="GO" id="GO:0032259">
    <property type="term" value="P:methylation"/>
    <property type="evidence" value="ECO:0007669"/>
    <property type="project" value="UniProtKB-KW"/>
</dbReference>
<dbReference type="STRING" id="169427.SAMN05192548_101340"/>
<keyword evidence="2 10" id="KW-0489">Methyltransferase</keyword>
<dbReference type="InterPro" id="IPR058240">
    <property type="entry name" value="rSAM_sf"/>
</dbReference>
<accession>A0A1M6PLB5</accession>
<dbReference type="SFLD" id="SFLDF00565">
    <property type="entry name" value="hopanoid_C3-methyltransferase"/>
    <property type="match status" value="1"/>
</dbReference>
<dbReference type="SMART" id="SM00729">
    <property type="entry name" value="Elp3"/>
    <property type="match status" value="1"/>
</dbReference>
<dbReference type="CDD" id="cd02068">
    <property type="entry name" value="radical_SAM_B12_BD"/>
    <property type="match status" value="1"/>
</dbReference>
<dbReference type="Pfam" id="PF02310">
    <property type="entry name" value="B12-binding"/>
    <property type="match status" value="1"/>
</dbReference>
<evidence type="ECO:0000256" key="4">
    <source>
        <dbReference type="ARBA" id="ARBA00022691"/>
    </source>
</evidence>
<dbReference type="InterPro" id="IPR006638">
    <property type="entry name" value="Elp3/MiaA/NifB-like_rSAM"/>
</dbReference>
<evidence type="ECO:0000256" key="2">
    <source>
        <dbReference type="ARBA" id="ARBA00022603"/>
    </source>
</evidence>
<dbReference type="SFLD" id="SFLDG01123">
    <property type="entry name" value="methyltransferase_(Class_B)"/>
    <property type="match status" value="1"/>
</dbReference>
<dbReference type="Gene3D" id="3.40.50.280">
    <property type="entry name" value="Cobalamin-binding domain"/>
    <property type="match status" value="1"/>
</dbReference>
<dbReference type="NCBIfam" id="TIGR04367">
    <property type="entry name" value="HpnR_B12_rSAM"/>
    <property type="match status" value="1"/>
</dbReference>
<evidence type="ECO:0000256" key="7">
    <source>
        <dbReference type="ARBA" id="ARBA00023014"/>
    </source>
</evidence>
<dbReference type="CDD" id="cd01335">
    <property type="entry name" value="Radical_SAM"/>
    <property type="match status" value="1"/>
</dbReference>
<keyword evidence="3" id="KW-0808">Transferase</keyword>
<dbReference type="InterPro" id="IPR006158">
    <property type="entry name" value="Cobalamin-bd"/>
</dbReference>
<dbReference type="Proteomes" id="UP000184395">
    <property type="component" value="Unassembled WGS sequence"/>
</dbReference>
<keyword evidence="6" id="KW-0408">Iron</keyword>
<evidence type="ECO:0000313" key="11">
    <source>
        <dbReference type="Proteomes" id="UP000184395"/>
    </source>
</evidence>
<dbReference type="SFLD" id="SFLDG01082">
    <property type="entry name" value="B12-binding_domain_containing"/>
    <property type="match status" value="1"/>
</dbReference>
<dbReference type="GO" id="GO:0031419">
    <property type="term" value="F:cobalamin binding"/>
    <property type="evidence" value="ECO:0007669"/>
    <property type="project" value="InterPro"/>
</dbReference>
<dbReference type="PANTHER" id="PTHR43409">
    <property type="entry name" value="ANAEROBIC MAGNESIUM-PROTOPORPHYRIN IX MONOMETHYL ESTER CYCLASE-RELATED"/>
    <property type="match status" value="1"/>
</dbReference>
<dbReference type="RefSeq" id="WP_073429187.1">
    <property type="nucleotide sequence ID" value="NZ_CADFGY010000015.1"/>
</dbReference>
<dbReference type="AlphaFoldDB" id="A0A1M6PLB5"/>
<evidence type="ECO:0000256" key="6">
    <source>
        <dbReference type="ARBA" id="ARBA00023004"/>
    </source>
</evidence>
<evidence type="ECO:0000256" key="3">
    <source>
        <dbReference type="ARBA" id="ARBA00022679"/>
    </source>
</evidence>
<dbReference type="InterPro" id="IPR034466">
    <property type="entry name" value="Methyltransferase_Class_B"/>
</dbReference>
<dbReference type="InterPro" id="IPR027564">
    <property type="entry name" value="HpnR_B12_rSAM"/>
</dbReference>
<dbReference type="Pfam" id="PF04055">
    <property type="entry name" value="Radical_SAM"/>
    <property type="match status" value="1"/>
</dbReference>
<organism evidence="10 11">
    <name type="scientific">Paraburkholderia terricola</name>
    <dbReference type="NCBI Taxonomy" id="169427"/>
    <lineage>
        <taxon>Bacteria</taxon>
        <taxon>Pseudomonadati</taxon>
        <taxon>Pseudomonadota</taxon>
        <taxon>Betaproteobacteria</taxon>
        <taxon>Burkholderiales</taxon>
        <taxon>Burkholderiaceae</taxon>
        <taxon>Paraburkholderia</taxon>
    </lineage>
</organism>
<dbReference type="GO" id="GO:0046872">
    <property type="term" value="F:metal ion binding"/>
    <property type="evidence" value="ECO:0007669"/>
    <property type="project" value="UniProtKB-KW"/>
</dbReference>
<dbReference type="SUPFAM" id="SSF52242">
    <property type="entry name" value="Cobalamin (vitamin B12)-binding domain"/>
    <property type="match status" value="1"/>
</dbReference>
<proteinExistence type="predicted"/>
<evidence type="ECO:0000256" key="5">
    <source>
        <dbReference type="ARBA" id="ARBA00022723"/>
    </source>
</evidence>
<evidence type="ECO:0000256" key="1">
    <source>
        <dbReference type="ARBA" id="ARBA00001966"/>
    </source>
</evidence>
<dbReference type="InterPro" id="IPR036724">
    <property type="entry name" value="Cobalamin-bd_sf"/>
</dbReference>
<dbReference type="OrthoDB" id="9801424at2"/>
<name>A0A1M6PLB5_9BURK</name>
<dbReference type="GO" id="GO:0051539">
    <property type="term" value="F:4 iron, 4 sulfur cluster binding"/>
    <property type="evidence" value="ECO:0007669"/>
    <property type="project" value="UniProtKB-KW"/>
</dbReference>
<protein>
    <submittedName>
        <fullName evidence="10">Hopanoid C-3 methylase HpnR</fullName>
    </submittedName>
</protein>
<keyword evidence="5" id="KW-0479">Metal-binding</keyword>
<gene>
    <name evidence="10" type="ORF">SAMN05192548_101340</name>
</gene>
<evidence type="ECO:0000259" key="9">
    <source>
        <dbReference type="PROSITE" id="PS51918"/>
    </source>
</evidence>
<evidence type="ECO:0000259" key="8">
    <source>
        <dbReference type="PROSITE" id="PS51332"/>
    </source>
</evidence>
<comment type="cofactor">
    <cofactor evidence="1">
        <name>[4Fe-4S] cluster</name>
        <dbReference type="ChEBI" id="CHEBI:49883"/>
    </cofactor>
</comment>
<dbReference type="SUPFAM" id="SSF102114">
    <property type="entry name" value="Radical SAM enzymes"/>
    <property type="match status" value="1"/>
</dbReference>
<dbReference type="GO" id="GO:0008168">
    <property type="term" value="F:methyltransferase activity"/>
    <property type="evidence" value="ECO:0007669"/>
    <property type="project" value="UniProtKB-KW"/>
</dbReference>
<dbReference type="InterPro" id="IPR013785">
    <property type="entry name" value="Aldolase_TIM"/>
</dbReference>